<dbReference type="InterPro" id="IPR013783">
    <property type="entry name" value="Ig-like_fold"/>
</dbReference>
<evidence type="ECO:0000313" key="12">
    <source>
        <dbReference type="Proteomes" id="UP000186698"/>
    </source>
</evidence>
<evidence type="ECO:0000259" key="10">
    <source>
        <dbReference type="PROSITE" id="PS51465"/>
    </source>
</evidence>
<dbReference type="GO" id="GO:0001558">
    <property type="term" value="P:regulation of cell growth"/>
    <property type="evidence" value="ECO:0007669"/>
    <property type="project" value="InterPro"/>
</dbReference>
<evidence type="ECO:0000256" key="3">
    <source>
        <dbReference type="ARBA" id="ARBA00022729"/>
    </source>
</evidence>
<feature type="compositionally biased region" description="Basic and acidic residues" evidence="6">
    <location>
        <begin position="274"/>
        <end position="286"/>
    </location>
</feature>
<organism evidence="11">
    <name type="scientific">Xenopus laevis</name>
    <name type="common">African clawed frog</name>
    <dbReference type="NCBI Taxonomy" id="8355"/>
    <lineage>
        <taxon>Eukaryota</taxon>
        <taxon>Metazoa</taxon>
        <taxon>Chordata</taxon>
        <taxon>Craniata</taxon>
        <taxon>Vertebrata</taxon>
        <taxon>Euteleostomi</taxon>
        <taxon>Amphibia</taxon>
        <taxon>Batrachia</taxon>
        <taxon>Anura</taxon>
        <taxon>Pipoidea</taxon>
        <taxon>Pipidae</taxon>
        <taxon>Xenopodinae</taxon>
        <taxon>Xenopus</taxon>
        <taxon>Xenopus</taxon>
    </lineage>
</organism>
<dbReference type="GO" id="GO:0005520">
    <property type="term" value="F:insulin-like growth factor binding"/>
    <property type="evidence" value="ECO:0007669"/>
    <property type="project" value="InterPro"/>
</dbReference>
<dbReference type="AlphaFoldDB" id="B7ZQT4"/>
<dbReference type="PANTHER" id="PTHR14186:SF26">
    <property type="entry name" value="KAZAL TYPE SERINE PEPTIDASE INHIBITOR DOMAIN 1"/>
    <property type="match status" value="1"/>
</dbReference>
<dbReference type="Gene3D" id="3.30.60.30">
    <property type="match status" value="1"/>
</dbReference>
<dbReference type="Gene3D" id="2.60.40.10">
    <property type="entry name" value="Immunoglobulins"/>
    <property type="match status" value="1"/>
</dbReference>
<dbReference type="InterPro" id="IPR002350">
    <property type="entry name" value="Kazal_dom"/>
</dbReference>
<dbReference type="OrthoDB" id="10029006at2759"/>
<protein>
    <submittedName>
        <fullName evidence="13">Kazal-type serine protease inhibitor domain-containing protein 1 isoform X1</fullName>
    </submittedName>
    <submittedName>
        <fullName evidence="11">LOC398291 protein</fullName>
    </submittedName>
</protein>
<keyword evidence="5" id="KW-0393">Immunoglobulin domain</keyword>
<dbReference type="GO" id="GO:0009966">
    <property type="term" value="P:regulation of signal transduction"/>
    <property type="evidence" value="ECO:0000318"/>
    <property type="project" value="GO_Central"/>
</dbReference>
<dbReference type="PROSITE" id="PS51323">
    <property type="entry name" value="IGFBP_N_2"/>
    <property type="match status" value="1"/>
</dbReference>
<feature type="domain" description="Kazal-like" evidence="10">
    <location>
        <begin position="87"/>
        <end position="149"/>
    </location>
</feature>
<dbReference type="Proteomes" id="UP000186698">
    <property type="component" value="Chromosome 1L"/>
</dbReference>
<dbReference type="RefSeq" id="XP_041442339.1">
    <property type="nucleotide sequence ID" value="XM_041586405.1"/>
</dbReference>
<evidence type="ECO:0000256" key="2">
    <source>
        <dbReference type="ARBA" id="ARBA00022525"/>
    </source>
</evidence>
<dbReference type="InterPro" id="IPR003598">
    <property type="entry name" value="Ig_sub2"/>
</dbReference>
<dbReference type="InterPro" id="IPR009030">
    <property type="entry name" value="Growth_fac_rcpt_cys_sf"/>
</dbReference>
<name>B7ZQT4_XENLA</name>
<dbReference type="EMBL" id="BC169921">
    <property type="protein sequence ID" value="AAI69921.1"/>
    <property type="molecule type" value="mRNA"/>
</dbReference>
<dbReference type="GO" id="GO:0005614">
    <property type="term" value="C:interstitial matrix"/>
    <property type="evidence" value="ECO:0000318"/>
    <property type="project" value="GO_Central"/>
</dbReference>
<dbReference type="SMART" id="SM00280">
    <property type="entry name" value="KAZAL"/>
    <property type="match status" value="1"/>
</dbReference>
<reference evidence="11" key="1">
    <citation type="submission" date="2008-11" db="EMBL/GenBank/DDBJ databases">
        <authorList>
            <consortium name="NIH - Xenopus Gene Collection (XGC) project"/>
        </authorList>
    </citation>
    <scope>NUCLEOTIDE SEQUENCE [LARGE SCALE MRNA]</scope>
    <source>
        <tissue evidence="11">Gastrula</tissue>
    </source>
</reference>
<dbReference type="InterPro" id="IPR013098">
    <property type="entry name" value="Ig_I-set"/>
</dbReference>
<keyword evidence="13" id="KW-0722">Serine protease inhibitor</keyword>
<dbReference type="SUPFAM" id="SSF100895">
    <property type="entry name" value="Kazal-type serine protease inhibitors"/>
    <property type="match status" value="1"/>
</dbReference>
<dbReference type="Pfam" id="PF00219">
    <property type="entry name" value="IGFBP"/>
    <property type="match status" value="1"/>
</dbReference>
<dbReference type="InterPro" id="IPR000867">
    <property type="entry name" value="IGFBP-like"/>
</dbReference>
<dbReference type="GO" id="GO:0004867">
    <property type="term" value="F:serine-type endopeptidase inhibitor activity"/>
    <property type="evidence" value="ECO:0007669"/>
    <property type="project" value="UniProtKB-KW"/>
</dbReference>
<dbReference type="InterPro" id="IPR036179">
    <property type="entry name" value="Ig-like_dom_sf"/>
</dbReference>
<evidence type="ECO:0000259" key="9">
    <source>
        <dbReference type="PROSITE" id="PS51323"/>
    </source>
</evidence>
<dbReference type="SUPFAM" id="SSF57184">
    <property type="entry name" value="Growth factor receptor domain"/>
    <property type="match status" value="1"/>
</dbReference>
<feature type="domain" description="Ig-like" evidence="8">
    <location>
        <begin position="151"/>
        <end position="248"/>
    </location>
</feature>
<feature type="signal peptide" evidence="7">
    <location>
        <begin position="1"/>
        <end position="22"/>
    </location>
</feature>
<dbReference type="Gene3D" id="4.10.40.20">
    <property type="match status" value="1"/>
</dbReference>
<evidence type="ECO:0000256" key="4">
    <source>
        <dbReference type="ARBA" id="ARBA00023157"/>
    </source>
</evidence>
<sequence>MFGSRALLTFFLCLHSIGQARRLPWKGWAKHIEGKCPQCQEERCPPVPQWCPSGRVLDACGCCWECANVEGQLCDMAWQGHTFGACGEGLRCQLRGGHHVNEPQCVCNSQESVCGTDRRTYRNVCRMQEAARTRRRAQLTLAHVGPCKEAPAVLTAPQETVALVGQRVILGCEVTAQPLAELEWRKEGTEGALPGKSSHIIVQTRGGPHRTQVTGWLQIHQVREEDVGLYMCHAWNAFGEVTASAQLKVISAADSTQTPEVNGELDVTDDEDAYERSREGPSGSHE</sequence>
<dbReference type="PROSITE" id="PS51465">
    <property type="entry name" value="KAZAL_2"/>
    <property type="match status" value="1"/>
</dbReference>
<keyword evidence="3 7" id="KW-0732">Signal</keyword>
<dbReference type="Pfam" id="PF07648">
    <property type="entry name" value="Kazal_2"/>
    <property type="match status" value="1"/>
</dbReference>
<accession>B7ZQT4</accession>
<reference evidence="13" key="2">
    <citation type="submission" date="2025-04" db="UniProtKB">
        <authorList>
            <consortium name="RefSeq"/>
        </authorList>
    </citation>
    <scope>IDENTIFICATION</scope>
    <source>
        <strain evidence="13">J_2021</strain>
        <tissue evidence="13">Erythrocytes</tissue>
    </source>
</reference>
<dbReference type="InterPro" id="IPR003599">
    <property type="entry name" value="Ig_sub"/>
</dbReference>
<evidence type="ECO:0000256" key="1">
    <source>
        <dbReference type="ARBA" id="ARBA00004613"/>
    </source>
</evidence>
<dbReference type="KEGG" id="xla:398291"/>
<dbReference type="SUPFAM" id="SSF48726">
    <property type="entry name" value="Immunoglobulin"/>
    <property type="match status" value="1"/>
</dbReference>
<dbReference type="Pfam" id="PF07679">
    <property type="entry name" value="I-set"/>
    <property type="match status" value="1"/>
</dbReference>
<comment type="subcellular location">
    <subcellularLocation>
        <location evidence="1">Secreted</location>
    </subcellularLocation>
</comment>
<keyword evidence="13" id="KW-0646">Protease inhibitor</keyword>
<gene>
    <name evidence="11" type="primary">LOC398291</name>
    <name evidence="13" type="synonym">mig30.L</name>
</gene>
<dbReference type="CDD" id="cd00104">
    <property type="entry name" value="KAZAL_FS"/>
    <property type="match status" value="1"/>
</dbReference>
<keyword evidence="12" id="KW-1185">Reference proteome</keyword>
<proteinExistence type="evidence at transcript level"/>
<dbReference type="PROSITE" id="PS50835">
    <property type="entry name" value="IG_LIKE"/>
    <property type="match status" value="1"/>
</dbReference>
<dbReference type="SMART" id="SM00409">
    <property type="entry name" value="IG"/>
    <property type="match status" value="1"/>
</dbReference>
<dbReference type="FunFam" id="2.60.40.10:FF:000032">
    <property type="entry name" value="palladin isoform X1"/>
    <property type="match status" value="1"/>
</dbReference>
<dbReference type="InterPro" id="IPR036058">
    <property type="entry name" value="Kazal_dom_sf"/>
</dbReference>
<keyword evidence="2" id="KW-0964">Secreted</keyword>
<evidence type="ECO:0000256" key="6">
    <source>
        <dbReference type="SAM" id="MobiDB-lite"/>
    </source>
</evidence>
<dbReference type="PANTHER" id="PTHR14186">
    <property type="entry name" value="INSULIN-LIKE GROWTH FACTOR BINDING PROTEIN-RELATED"/>
    <property type="match status" value="1"/>
</dbReference>
<evidence type="ECO:0000256" key="5">
    <source>
        <dbReference type="ARBA" id="ARBA00023319"/>
    </source>
</evidence>
<dbReference type="SMART" id="SM00121">
    <property type="entry name" value="IB"/>
    <property type="match status" value="1"/>
</dbReference>
<dbReference type="PIRSF" id="PIRSF018239">
    <property type="entry name" value="IGFBP_rP_mac25"/>
    <property type="match status" value="1"/>
</dbReference>
<evidence type="ECO:0000259" key="8">
    <source>
        <dbReference type="PROSITE" id="PS50835"/>
    </source>
</evidence>
<dbReference type="InterPro" id="IPR011390">
    <property type="entry name" value="IGFBP_rP_mac25"/>
</dbReference>
<evidence type="ECO:0000313" key="11">
    <source>
        <dbReference type="EMBL" id="AAI69921.1"/>
    </source>
</evidence>
<feature type="chain" id="PRO_5044728971" evidence="7">
    <location>
        <begin position="23"/>
        <end position="286"/>
    </location>
</feature>
<feature type="domain" description="IGFBP N-terminal" evidence="9">
    <location>
        <begin position="32"/>
        <end position="108"/>
    </location>
</feature>
<dbReference type="InterPro" id="IPR007110">
    <property type="entry name" value="Ig-like_dom"/>
</dbReference>
<dbReference type="GO" id="GO:0005615">
    <property type="term" value="C:extracellular space"/>
    <property type="evidence" value="ECO:0000318"/>
    <property type="project" value="GO_Central"/>
</dbReference>
<evidence type="ECO:0000256" key="7">
    <source>
        <dbReference type="SAM" id="SignalP"/>
    </source>
</evidence>
<keyword evidence="4" id="KW-1015">Disulfide bond</keyword>
<dbReference type="SMART" id="SM00408">
    <property type="entry name" value="IGc2"/>
    <property type="match status" value="1"/>
</dbReference>
<feature type="region of interest" description="Disordered" evidence="6">
    <location>
        <begin position="254"/>
        <end position="286"/>
    </location>
</feature>
<evidence type="ECO:0000313" key="13">
    <source>
        <dbReference type="RefSeq" id="XP_041442339.1"/>
    </source>
</evidence>